<keyword evidence="5 8" id="KW-0472">Membrane</keyword>
<feature type="transmembrane region" description="Helical" evidence="8">
    <location>
        <begin position="92"/>
        <end position="113"/>
    </location>
</feature>
<gene>
    <name evidence="9" type="ORF">GCM10025883_21080</name>
</gene>
<evidence type="ECO:0000256" key="2">
    <source>
        <dbReference type="ARBA" id="ARBA00008034"/>
    </source>
</evidence>
<feature type="region of interest" description="Disordered" evidence="7">
    <location>
        <begin position="310"/>
        <end position="348"/>
    </location>
</feature>
<feature type="transmembrane region" description="Helical" evidence="8">
    <location>
        <begin position="163"/>
        <end position="182"/>
    </location>
</feature>
<keyword evidence="4 8" id="KW-1133">Transmembrane helix</keyword>
<keyword evidence="6" id="KW-0813">Transport</keyword>
<dbReference type="Pfam" id="PF00950">
    <property type="entry name" value="ABC-3"/>
    <property type="match status" value="1"/>
</dbReference>
<evidence type="ECO:0000313" key="9">
    <source>
        <dbReference type="EMBL" id="GMA40063.1"/>
    </source>
</evidence>
<feature type="region of interest" description="Disordered" evidence="7">
    <location>
        <begin position="273"/>
        <end position="298"/>
    </location>
</feature>
<dbReference type="PANTHER" id="PTHR30477:SF0">
    <property type="entry name" value="METAL TRANSPORT SYSTEM MEMBRANE PROTEIN TM_0125-RELATED"/>
    <property type="match status" value="1"/>
</dbReference>
<organism evidence="9 10">
    <name type="scientific">Mobilicoccus caccae</name>
    <dbReference type="NCBI Taxonomy" id="1859295"/>
    <lineage>
        <taxon>Bacteria</taxon>
        <taxon>Bacillati</taxon>
        <taxon>Actinomycetota</taxon>
        <taxon>Actinomycetes</taxon>
        <taxon>Micrococcales</taxon>
        <taxon>Dermatophilaceae</taxon>
        <taxon>Mobilicoccus</taxon>
    </lineage>
</organism>
<evidence type="ECO:0000256" key="6">
    <source>
        <dbReference type="RuleBase" id="RU003943"/>
    </source>
</evidence>
<keyword evidence="3 6" id="KW-0812">Transmembrane</keyword>
<evidence type="ECO:0000256" key="7">
    <source>
        <dbReference type="SAM" id="MobiDB-lite"/>
    </source>
</evidence>
<feature type="transmembrane region" description="Helical" evidence="8">
    <location>
        <begin position="247"/>
        <end position="268"/>
    </location>
</feature>
<comment type="similarity">
    <text evidence="2 6">Belongs to the ABC-3 integral membrane protein family.</text>
</comment>
<dbReference type="InterPro" id="IPR037294">
    <property type="entry name" value="ABC_BtuC-like"/>
</dbReference>
<evidence type="ECO:0000256" key="1">
    <source>
        <dbReference type="ARBA" id="ARBA00004141"/>
    </source>
</evidence>
<reference evidence="10" key="1">
    <citation type="journal article" date="2019" name="Int. J. Syst. Evol. Microbiol.">
        <title>The Global Catalogue of Microorganisms (GCM) 10K type strain sequencing project: providing services to taxonomists for standard genome sequencing and annotation.</title>
        <authorList>
            <consortium name="The Broad Institute Genomics Platform"/>
            <consortium name="The Broad Institute Genome Sequencing Center for Infectious Disease"/>
            <person name="Wu L."/>
            <person name="Ma J."/>
        </authorList>
    </citation>
    <scope>NUCLEOTIDE SEQUENCE [LARGE SCALE GENOMIC DNA]</scope>
    <source>
        <strain evidence="10">NBRC 113072</strain>
    </source>
</reference>
<feature type="transmembrane region" description="Helical" evidence="8">
    <location>
        <begin position="133"/>
        <end position="151"/>
    </location>
</feature>
<dbReference type="EMBL" id="BSUO01000001">
    <property type="protein sequence ID" value="GMA40063.1"/>
    <property type="molecule type" value="Genomic_DNA"/>
</dbReference>
<accession>A0ABQ6IRZ6</accession>
<feature type="transmembrane region" description="Helical" evidence="8">
    <location>
        <begin position="220"/>
        <end position="241"/>
    </location>
</feature>
<dbReference type="InterPro" id="IPR001626">
    <property type="entry name" value="ABC_TroCD"/>
</dbReference>
<comment type="subcellular location">
    <subcellularLocation>
        <location evidence="6">Cell membrane</location>
        <topology evidence="6">Multi-pass membrane protein</topology>
    </subcellularLocation>
    <subcellularLocation>
        <location evidence="1">Membrane</location>
        <topology evidence="1">Multi-pass membrane protein</topology>
    </subcellularLocation>
</comment>
<sequence>MVPEILTYAFMQRALLAALLIGIAAPMVGIFLVQRRLSLIGDGLGHVAFAGVAIGAVTGNAPVFTALVAAVAAAVGIEVMRAKGRTSGETALAIMFYGGIALGVVLMSWAPSGGTSLPQYLFGAITTTTDSDLVVFAVLATAVVITTWLLLPRLFAVANDPEFAQASGLNVLALNITLAVMTAVTVVVAMRVVGLLLIAALMIVPNAASQVVARSFSSAMGIAVVIGLVCSTGGVAVSFYADTPSGGTIVVLAVLAYMLLALGHAVVVRVRHRHRGSDHEHPHPHGHVHGGPDCEHEPVLHEDHVDYVHDGHLHSPTATTTTSTDRPTCRPIVSASSEPPSRRPGPGH</sequence>
<dbReference type="SUPFAM" id="SSF81345">
    <property type="entry name" value="ABC transporter involved in vitamin B12 uptake, BtuC"/>
    <property type="match status" value="1"/>
</dbReference>
<name>A0ABQ6IRZ6_9MICO</name>
<evidence type="ECO:0000256" key="8">
    <source>
        <dbReference type="SAM" id="Phobius"/>
    </source>
</evidence>
<dbReference type="Proteomes" id="UP001157126">
    <property type="component" value="Unassembled WGS sequence"/>
</dbReference>
<evidence type="ECO:0000256" key="4">
    <source>
        <dbReference type="ARBA" id="ARBA00022989"/>
    </source>
</evidence>
<evidence type="ECO:0000256" key="5">
    <source>
        <dbReference type="ARBA" id="ARBA00023136"/>
    </source>
</evidence>
<comment type="caution">
    <text evidence="9">The sequence shown here is derived from an EMBL/GenBank/DDBJ whole genome shotgun (WGS) entry which is preliminary data.</text>
</comment>
<feature type="transmembrane region" description="Helical" evidence="8">
    <location>
        <begin position="14"/>
        <end position="32"/>
    </location>
</feature>
<dbReference type="Gene3D" id="1.10.3470.10">
    <property type="entry name" value="ABC transporter involved in vitamin B12 uptake, BtuC"/>
    <property type="match status" value="1"/>
</dbReference>
<proteinExistence type="inferred from homology"/>
<dbReference type="RefSeq" id="WP_348536158.1">
    <property type="nucleotide sequence ID" value="NZ_BSUO01000001.1"/>
</dbReference>
<evidence type="ECO:0000256" key="3">
    <source>
        <dbReference type="ARBA" id="ARBA00022692"/>
    </source>
</evidence>
<feature type="transmembrane region" description="Helical" evidence="8">
    <location>
        <begin position="188"/>
        <end position="208"/>
    </location>
</feature>
<dbReference type="CDD" id="cd06550">
    <property type="entry name" value="TM_ABC_iron-siderophores_like"/>
    <property type="match status" value="1"/>
</dbReference>
<protein>
    <submittedName>
        <fullName evidence="9">ABC transporter</fullName>
    </submittedName>
</protein>
<keyword evidence="10" id="KW-1185">Reference proteome</keyword>
<evidence type="ECO:0000313" key="10">
    <source>
        <dbReference type="Proteomes" id="UP001157126"/>
    </source>
</evidence>
<dbReference type="PANTHER" id="PTHR30477">
    <property type="entry name" value="ABC-TRANSPORTER METAL-BINDING PROTEIN"/>
    <property type="match status" value="1"/>
</dbReference>
<feature type="compositionally biased region" description="Low complexity" evidence="7">
    <location>
        <begin position="317"/>
        <end position="326"/>
    </location>
</feature>